<dbReference type="EMDB" id="EMD-31393"/>
<reference evidence="4" key="3">
    <citation type="journal article" date="2023" name="Commun. Biol.">
        <title>The structural basis for light acclimation in phycobilisome light harvesting systems systems in Porphyridium purpureum.</title>
        <authorList>
            <person name="Dodson E.J."/>
            <person name="Ma J."/>
            <person name="Suissa Szlejf M."/>
            <person name="Maroudas-Sklare N."/>
            <person name="Paltiel Y."/>
            <person name="Adir N."/>
            <person name="Sun S."/>
            <person name="Sui S.F."/>
            <person name="Keren N."/>
        </authorList>
    </citation>
    <scope>STRUCTURE BY ELECTRON MICROSCOPY (3.00 ANGSTROMS)</scope>
</reference>
<feature type="region of interest" description="Disordered" evidence="1">
    <location>
        <begin position="255"/>
        <end position="288"/>
    </location>
</feature>
<dbReference type="EMDB" id="EMD-33618"/>
<dbReference type="AlphaFoldDB" id="A0A5J4YJY8"/>
<evidence type="ECO:0007829" key="4">
    <source>
        <dbReference type="PDB" id="7EZX"/>
    </source>
</evidence>
<dbReference type="PDB" id="7LIX">
    <property type="method" value="EM"/>
    <property type="resolution" value="2.80 A"/>
    <property type="chains" value="A=1-288"/>
</dbReference>
<evidence type="ECO:0000313" key="3">
    <source>
        <dbReference type="Proteomes" id="UP000324585"/>
    </source>
</evidence>
<dbReference type="PDB" id="7Y7A">
    <property type="method" value="EM"/>
    <property type="resolution" value="4.30 A"/>
    <property type="chains" value="KA/KW/UA/UW=36-261"/>
</dbReference>
<proteinExistence type="evidence at protein level"/>
<sequence length="288" mass="31126">MAAFVSGGCGVGGQRRAWPAKGAAVARTHACPTTMVVLPVARAGLAATAKKNQYMGTSVAPEIVLTDKGSDMSRKVKTEDKKVAADQAAAMGILANMSLYASLNPVKRMTYKAKEQAPAYVKKTGNPVEDFYPSSWRNMAPVISLSANRVAVAFEKIDAASNGVKANSNNKPFWKSGATTKNYVAPEAPAQSEPETLDDAAYQRYFPARIRNKAPAMEFRRPSFANTEDPSAYFMLQKETVPLRMALAEKLLTKLGRKGDGSEAEEEKVKPQKKAAKKDAKDDAKDDE</sequence>
<reference evidence="3" key="1">
    <citation type="journal article" date="2019" name="Nat. Commun.">
        <title>Expansion of phycobilisome linker gene families in mesophilic red algae.</title>
        <authorList>
            <person name="Lee J."/>
            <person name="Kim D."/>
            <person name="Bhattacharya D."/>
            <person name="Yoon H.S."/>
        </authorList>
    </citation>
    <scope>NUCLEOTIDE SEQUENCE [LARGE SCALE GENOMIC DNA]</scope>
    <source>
        <strain evidence="3">CCMP 1328</strain>
    </source>
</reference>
<gene>
    <name evidence="2" type="ORF">FVE85_9475</name>
</gene>
<comment type="caution">
    <text evidence="2">The sequence shown here is derived from an EMBL/GenBank/DDBJ whole genome shotgun (WGS) entry which is preliminary data.</text>
</comment>
<evidence type="ECO:0007829" key="7">
    <source>
        <dbReference type="PDB" id="7Y5E"/>
    </source>
</evidence>
<reference evidence="5" key="2">
    <citation type="journal article" date="2021" name="Nat. Commun.">
        <title>Scaffolding proteins guide the evolution of algal light harvesting antennas.</title>
        <authorList>
            <person name="Rathbone H.W."/>
            <person name="Michie K.A."/>
            <person name="Landsberg M.J."/>
            <person name="Green B.R."/>
            <person name="Curmi P.M.G."/>
        </authorList>
    </citation>
    <scope>STRUCTURE BY ELECTRON MICROSCOPY (2.80 ANGSTROMS)</scope>
</reference>
<keyword evidence="4 5" id="KW-0002">3D-structure</keyword>
<reference evidence="6 7" key="4">
    <citation type="journal article" date="2023" name="Nature">
        <title>In situ structure of the red algal phycobilisome-PSII-PSI-LHC megacomplex.</title>
        <authorList>
            <person name="You X."/>
            <person name="Zhang X."/>
            <person name="Cheng J."/>
            <person name="Xiao Y."/>
            <person name="Ma J."/>
            <person name="Sun S."/>
            <person name="Zhang X."/>
            <person name="Wang H.W."/>
            <person name="Sui S.F."/>
        </authorList>
    </citation>
    <scope>STRUCTURE BY ELECTRON MICROSCOPY (3.30 ANGSTROMS)</scope>
</reference>
<dbReference type="SMR" id="A0A5J4YJY8"/>
<name>A0A5J4YJY8_PORPP</name>
<dbReference type="EMDB" id="EMD-33658"/>
<dbReference type="PDB" id="7EZX">
    <property type="method" value="EM"/>
    <property type="resolution" value="3.00 A"/>
    <property type="chains" value="E5/E8=1-288"/>
</dbReference>
<protein>
    <submittedName>
        <fullName evidence="2">Uncharacterized protein</fullName>
    </submittedName>
</protein>
<organism evidence="2 3">
    <name type="scientific">Porphyridium purpureum</name>
    <name type="common">Red alga</name>
    <name type="synonym">Porphyridium cruentum</name>
    <dbReference type="NCBI Taxonomy" id="35688"/>
    <lineage>
        <taxon>Eukaryota</taxon>
        <taxon>Rhodophyta</taxon>
        <taxon>Bangiophyceae</taxon>
        <taxon>Porphyridiales</taxon>
        <taxon>Porphyridiaceae</taxon>
        <taxon>Porphyridium</taxon>
    </lineage>
</organism>
<feature type="compositionally biased region" description="Basic and acidic residues" evidence="1">
    <location>
        <begin position="277"/>
        <end position="288"/>
    </location>
</feature>
<evidence type="ECO:0007829" key="5">
    <source>
        <dbReference type="PDB" id="7LIX"/>
    </source>
</evidence>
<dbReference type="PDB" id="7Y4L">
    <property type="method" value="EM"/>
    <property type="resolution" value="3.30 A"/>
    <property type="chains" value="KA/UA=1-261"/>
</dbReference>
<evidence type="ECO:0000313" key="2">
    <source>
        <dbReference type="EMBL" id="KAA8491180.1"/>
    </source>
</evidence>
<accession>A0A5J4YJY8</accession>
<dbReference type="OMA" id="RTHACPT"/>
<keyword evidence="3" id="KW-1185">Reference proteome</keyword>
<evidence type="ECO:0000256" key="1">
    <source>
        <dbReference type="SAM" id="MobiDB-lite"/>
    </source>
</evidence>
<dbReference type="PDB" id="7Y5E">
    <property type="method" value="EM"/>
    <property type="resolution" value="3.30 A"/>
    <property type="chains" value="KB/UB=1-288"/>
</dbReference>
<evidence type="ECO:0007829" key="6">
    <source>
        <dbReference type="PDB" id="7Y4L"/>
    </source>
</evidence>
<dbReference type="EMBL" id="VRMN01000015">
    <property type="protein sequence ID" value="KAA8491180.1"/>
    <property type="molecule type" value="Genomic_DNA"/>
</dbReference>
<dbReference type="Proteomes" id="UP000324585">
    <property type="component" value="Unassembled WGS sequence"/>
</dbReference>